<comment type="caution">
    <text evidence="1">The sequence shown here is derived from an EMBL/GenBank/DDBJ whole genome shotgun (WGS) entry which is preliminary data.</text>
</comment>
<accession>A0ACB9CXQ4</accession>
<gene>
    <name evidence="1" type="ORF">L2E82_29509</name>
</gene>
<keyword evidence="2" id="KW-1185">Reference proteome</keyword>
<proteinExistence type="predicted"/>
<dbReference type="EMBL" id="CM042013">
    <property type="protein sequence ID" value="KAI3739117.1"/>
    <property type="molecule type" value="Genomic_DNA"/>
</dbReference>
<reference evidence="2" key="1">
    <citation type="journal article" date="2022" name="Mol. Ecol. Resour.">
        <title>The genomes of chicory, endive, great burdock and yacon provide insights into Asteraceae palaeo-polyploidization history and plant inulin production.</title>
        <authorList>
            <person name="Fan W."/>
            <person name="Wang S."/>
            <person name="Wang H."/>
            <person name="Wang A."/>
            <person name="Jiang F."/>
            <person name="Liu H."/>
            <person name="Zhao H."/>
            <person name="Xu D."/>
            <person name="Zhang Y."/>
        </authorList>
    </citation>
    <scope>NUCLEOTIDE SEQUENCE [LARGE SCALE GENOMIC DNA]</scope>
    <source>
        <strain evidence="2">cv. Punajuju</strain>
    </source>
</reference>
<organism evidence="1 2">
    <name type="scientific">Cichorium intybus</name>
    <name type="common">Chicory</name>
    <dbReference type="NCBI Taxonomy" id="13427"/>
    <lineage>
        <taxon>Eukaryota</taxon>
        <taxon>Viridiplantae</taxon>
        <taxon>Streptophyta</taxon>
        <taxon>Embryophyta</taxon>
        <taxon>Tracheophyta</taxon>
        <taxon>Spermatophyta</taxon>
        <taxon>Magnoliopsida</taxon>
        <taxon>eudicotyledons</taxon>
        <taxon>Gunneridae</taxon>
        <taxon>Pentapetalae</taxon>
        <taxon>asterids</taxon>
        <taxon>campanulids</taxon>
        <taxon>Asterales</taxon>
        <taxon>Asteraceae</taxon>
        <taxon>Cichorioideae</taxon>
        <taxon>Cichorieae</taxon>
        <taxon>Cichoriinae</taxon>
        <taxon>Cichorium</taxon>
    </lineage>
</organism>
<reference evidence="1 2" key="2">
    <citation type="journal article" date="2022" name="Mol. Ecol. Resour.">
        <title>The genomes of chicory, endive, great burdock and yacon provide insights into Asteraceae paleo-polyploidization history and plant inulin production.</title>
        <authorList>
            <person name="Fan W."/>
            <person name="Wang S."/>
            <person name="Wang H."/>
            <person name="Wang A."/>
            <person name="Jiang F."/>
            <person name="Liu H."/>
            <person name="Zhao H."/>
            <person name="Xu D."/>
            <person name="Zhang Y."/>
        </authorList>
    </citation>
    <scope>NUCLEOTIDE SEQUENCE [LARGE SCALE GENOMIC DNA]</scope>
    <source>
        <strain evidence="2">cv. Punajuju</strain>
        <tissue evidence="1">Leaves</tissue>
    </source>
</reference>
<name>A0ACB9CXQ4_CICIN</name>
<sequence>MRINLPAGGHPTGVTFVDDAYSVVVASQNLTGANLYMYGEDKPKSPDNIQQSKPEIKWEHHNIHDKK</sequence>
<evidence type="ECO:0000313" key="2">
    <source>
        <dbReference type="Proteomes" id="UP001055811"/>
    </source>
</evidence>
<evidence type="ECO:0000313" key="1">
    <source>
        <dbReference type="EMBL" id="KAI3739117.1"/>
    </source>
</evidence>
<protein>
    <submittedName>
        <fullName evidence="1">Uncharacterized protein</fullName>
    </submittedName>
</protein>
<dbReference type="Proteomes" id="UP001055811">
    <property type="component" value="Linkage Group LG05"/>
</dbReference>